<dbReference type="GO" id="GO:0003682">
    <property type="term" value="F:chromatin binding"/>
    <property type="evidence" value="ECO:0000318"/>
    <property type="project" value="GO_Central"/>
</dbReference>
<name>A0A9K3JXT2_HELAN</name>
<gene>
    <name evidence="5" type="ORF">HanXRQr2_Chr01g0040281</name>
</gene>
<dbReference type="Gene3D" id="3.40.50.10810">
    <property type="entry name" value="Tandem AAA-ATPase domain"/>
    <property type="match status" value="1"/>
</dbReference>
<reference evidence="5" key="1">
    <citation type="journal article" date="2017" name="Nature">
        <title>The sunflower genome provides insights into oil metabolism, flowering and Asterid evolution.</title>
        <authorList>
            <person name="Badouin H."/>
            <person name="Gouzy J."/>
            <person name="Grassa C.J."/>
            <person name="Murat F."/>
            <person name="Staton S.E."/>
            <person name="Cottret L."/>
            <person name="Lelandais-Briere C."/>
            <person name="Owens G.L."/>
            <person name="Carrere S."/>
            <person name="Mayjonade B."/>
            <person name="Legrand L."/>
            <person name="Gill N."/>
            <person name="Kane N.C."/>
            <person name="Bowers J.E."/>
            <person name="Hubner S."/>
            <person name="Bellec A."/>
            <person name="Berard A."/>
            <person name="Berges H."/>
            <person name="Blanchet N."/>
            <person name="Boniface M.C."/>
            <person name="Brunel D."/>
            <person name="Catrice O."/>
            <person name="Chaidir N."/>
            <person name="Claudel C."/>
            <person name="Donnadieu C."/>
            <person name="Faraut T."/>
            <person name="Fievet G."/>
            <person name="Helmstetter N."/>
            <person name="King M."/>
            <person name="Knapp S.J."/>
            <person name="Lai Z."/>
            <person name="Le Paslier M.C."/>
            <person name="Lippi Y."/>
            <person name="Lorenzon L."/>
            <person name="Mandel J.R."/>
            <person name="Marage G."/>
            <person name="Marchand G."/>
            <person name="Marquand E."/>
            <person name="Bret-Mestries E."/>
            <person name="Morien E."/>
            <person name="Nambeesan S."/>
            <person name="Nguyen T."/>
            <person name="Pegot-Espagnet P."/>
            <person name="Pouilly N."/>
            <person name="Raftis F."/>
            <person name="Sallet E."/>
            <person name="Schiex T."/>
            <person name="Thomas J."/>
            <person name="Vandecasteele C."/>
            <person name="Vares D."/>
            <person name="Vear F."/>
            <person name="Vautrin S."/>
            <person name="Crespi M."/>
            <person name="Mangin B."/>
            <person name="Burke J.M."/>
            <person name="Salse J."/>
            <person name="Munos S."/>
            <person name="Vincourt P."/>
            <person name="Rieseberg L.H."/>
            <person name="Langlade N.B."/>
        </authorList>
    </citation>
    <scope>NUCLEOTIDE SEQUENCE</scope>
    <source>
        <tissue evidence="5">Leaves</tissue>
    </source>
</reference>
<dbReference type="GO" id="GO:0042393">
    <property type="term" value="F:histone binding"/>
    <property type="evidence" value="ECO:0000318"/>
    <property type="project" value="GO_Central"/>
</dbReference>
<feature type="domain" description="SNF2 N-terminal" evidence="4">
    <location>
        <begin position="218"/>
        <end position="479"/>
    </location>
</feature>
<keyword evidence="2" id="KW-0539">Nucleus</keyword>
<organism evidence="5 6">
    <name type="scientific">Helianthus annuus</name>
    <name type="common">Common sunflower</name>
    <dbReference type="NCBI Taxonomy" id="4232"/>
    <lineage>
        <taxon>Eukaryota</taxon>
        <taxon>Viridiplantae</taxon>
        <taxon>Streptophyta</taxon>
        <taxon>Embryophyta</taxon>
        <taxon>Tracheophyta</taxon>
        <taxon>Spermatophyta</taxon>
        <taxon>Magnoliopsida</taxon>
        <taxon>eudicotyledons</taxon>
        <taxon>Gunneridae</taxon>
        <taxon>Pentapetalae</taxon>
        <taxon>asterids</taxon>
        <taxon>campanulids</taxon>
        <taxon>Asterales</taxon>
        <taxon>Asteraceae</taxon>
        <taxon>Asteroideae</taxon>
        <taxon>Heliantheae alliance</taxon>
        <taxon>Heliantheae</taxon>
        <taxon>Helianthus</taxon>
    </lineage>
</organism>
<dbReference type="Pfam" id="PF00176">
    <property type="entry name" value="SNF2-rel_dom"/>
    <property type="match status" value="1"/>
</dbReference>
<evidence type="ECO:0000256" key="1">
    <source>
        <dbReference type="ARBA" id="ARBA00004123"/>
    </source>
</evidence>
<evidence type="ECO:0000256" key="3">
    <source>
        <dbReference type="SAM" id="MobiDB-lite"/>
    </source>
</evidence>
<feature type="compositionally biased region" description="Basic and acidic residues" evidence="3">
    <location>
        <begin position="164"/>
        <end position="176"/>
    </location>
</feature>
<feature type="region of interest" description="Disordered" evidence="3">
    <location>
        <begin position="156"/>
        <end position="176"/>
    </location>
</feature>
<dbReference type="GO" id="GO:0006338">
    <property type="term" value="P:chromatin remodeling"/>
    <property type="evidence" value="ECO:0000318"/>
    <property type="project" value="GO_Central"/>
</dbReference>
<dbReference type="GO" id="GO:0003677">
    <property type="term" value="F:DNA binding"/>
    <property type="evidence" value="ECO:0000318"/>
    <property type="project" value="GO_Central"/>
</dbReference>
<feature type="region of interest" description="Disordered" evidence="3">
    <location>
        <begin position="1"/>
        <end position="25"/>
    </location>
</feature>
<evidence type="ECO:0000313" key="5">
    <source>
        <dbReference type="EMBL" id="KAF5823618.1"/>
    </source>
</evidence>
<dbReference type="GO" id="GO:0005524">
    <property type="term" value="F:ATP binding"/>
    <property type="evidence" value="ECO:0007669"/>
    <property type="project" value="InterPro"/>
</dbReference>
<evidence type="ECO:0000313" key="6">
    <source>
        <dbReference type="Proteomes" id="UP000215914"/>
    </source>
</evidence>
<accession>A0A9K3JXT2</accession>
<dbReference type="PANTHER" id="PTHR45623">
    <property type="entry name" value="CHROMODOMAIN-HELICASE-DNA-BINDING PROTEIN 3-RELATED-RELATED"/>
    <property type="match status" value="1"/>
</dbReference>
<dbReference type="GO" id="GO:0003678">
    <property type="term" value="F:DNA helicase activity"/>
    <property type="evidence" value="ECO:0007669"/>
    <property type="project" value="UniProtKB-EC"/>
</dbReference>
<dbReference type="InterPro" id="IPR038718">
    <property type="entry name" value="SNF2-like_sf"/>
</dbReference>
<dbReference type="InterPro" id="IPR027417">
    <property type="entry name" value="P-loop_NTPase"/>
</dbReference>
<proteinExistence type="predicted"/>
<keyword evidence="5" id="KW-0378">Hydrolase</keyword>
<protein>
    <submittedName>
        <fullName evidence="5">DNA helicase chromatin remodeling SNF2 family</fullName>
        <ecNumber evidence="5">3.6.4.12</ecNumber>
    </submittedName>
</protein>
<keyword evidence="5" id="KW-0067">ATP-binding</keyword>
<keyword evidence="5" id="KW-0547">Nucleotide-binding</keyword>
<dbReference type="EMBL" id="MNCJ02000316">
    <property type="protein sequence ID" value="KAF5823618.1"/>
    <property type="molecule type" value="Genomic_DNA"/>
</dbReference>
<evidence type="ECO:0000259" key="4">
    <source>
        <dbReference type="Pfam" id="PF00176"/>
    </source>
</evidence>
<dbReference type="AlphaFoldDB" id="A0A9K3JXT2"/>
<dbReference type="InterPro" id="IPR000330">
    <property type="entry name" value="SNF2_N"/>
</dbReference>
<dbReference type="Gene3D" id="3.40.50.300">
    <property type="entry name" value="P-loop containing nucleotide triphosphate hydrolases"/>
    <property type="match status" value="1"/>
</dbReference>
<comment type="caution">
    <text evidence="5">The sequence shown here is derived from an EMBL/GenBank/DDBJ whole genome shotgun (WGS) entry which is preliminary data.</text>
</comment>
<reference evidence="5" key="2">
    <citation type="submission" date="2020-06" db="EMBL/GenBank/DDBJ databases">
        <title>Helianthus annuus Genome sequencing and assembly Release 2.</title>
        <authorList>
            <person name="Gouzy J."/>
            <person name="Langlade N."/>
            <person name="Munos S."/>
        </authorList>
    </citation>
    <scope>NUCLEOTIDE SEQUENCE</scope>
    <source>
        <tissue evidence="5">Leaves</tissue>
    </source>
</reference>
<dbReference type="GO" id="GO:0140658">
    <property type="term" value="F:ATP-dependent chromatin remodeler activity"/>
    <property type="evidence" value="ECO:0000318"/>
    <property type="project" value="GO_Central"/>
</dbReference>
<dbReference type="Proteomes" id="UP000215914">
    <property type="component" value="Unassembled WGS sequence"/>
</dbReference>
<keyword evidence="5" id="KW-0347">Helicase</keyword>
<dbReference type="PANTHER" id="PTHR45623:SF46">
    <property type="entry name" value="SNF2-RELATED DOMAIN, P-LOOP CONTAINING NUCLEOSIDE TRIPHOSPHATE HYDROLASE-RELATED"/>
    <property type="match status" value="1"/>
</dbReference>
<sequence length="861" mass="96675">MSASKIPPLQPGSSRKKKRKYTNWDTQVNMGVPSLKRASPRAAMLAVSMLAANASKKNDAVSSNATPHVPLPACTSSKQSQTPIKSSSYLQSGDCNIVCEYCGSYFWHGERVISFATERPIKYIRCCKGAASDTLAEQSCSGSTLTKQRLCSGQESGESVQQSRTKDKIESGRSESADVQFEVSTEIHNNILPYVNKLRDHRNRGQNAVFFDGQDRLVKVVSFVSSLLDNMKKPILIIASSSALFLWEIEFSKWSKSVNVVTYKGTKDIRAAIRDSEFQVLLSSPDAVVEDMETLVHIKWELLVIDECQRLMIPMHLKKIQMLMADMKLLTVSGEPVDILQSYRNILSLVDCINENINTDADVAMNDDISILNERLSPFIAFQCNLKRTQKETSVVKVLGENVQQSSTKDKIESSSNECKFGTTDLEEYWVPIHLSSMQIKQYCSILASNSSTLASLSRTSSLNDVITQIQKCCDHPYLVDPTLRNSSKEASLIHVSGKLHVFDKILLEIKRCGLRALVLFHSTVNSEKMSTGRYLDDLVRQRFGENSYVYIPWWTLSRSGYVKKEEALEMFNKAESDRFVCLCDHLACLSNLRLSRVDVVILFNSDRNPSNDIKSLKRITIDSHRERLIVFRLYSAFTVEEKSLILSKQGTTVDSFISSSVCHQLLAWGATYLFRKLRSGTNSGPQSFINDLVCELSSLLTNTSVKTGPVNRSIIANARMQTGGYSGSILLFGETETHLKESSSIDEYLIDNRHSVFWSNLVNKSQPVPERSCSSSSSTLADESCSGSTELEVSTELHNHVLPYVIKLLDHRNRSQNAVFFDGQVEFLPYSLHDNLFWKNFKFCPLSLYHFSSGVLFNEC</sequence>
<dbReference type="GO" id="GO:0016887">
    <property type="term" value="F:ATP hydrolysis activity"/>
    <property type="evidence" value="ECO:0000318"/>
    <property type="project" value="GO_Central"/>
</dbReference>
<dbReference type="GO" id="GO:0000785">
    <property type="term" value="C:chromatin"/>
    <property type="evidence" value="ECO:0000318"/>
    <property type="project" value="GO_Central"/>
</dbReference>
<comment type="subcellular location">
    <subcellularLocation>
        <location evidence="1">Nucleus</location>
    </subcellularLocation>
</comment>
<evidence type="ECO:0000256" key="2">
    <source>
        <dbReference type="ARBA" id="ARBA00023242"/>
    </source>
</evidence>
<keyword evidence="6" id="KW-1185">Reference proteome</keyword>
<dbReference type="GO" id="GO:0005634">
    <property type="term" value="C:nucleus"/>
    <property type="evidence" value="ECO:0000318"/>
    <property type="project" value="GO_Central"/>
</dbReference>
<dbReference type="SUPFAM" id="SSF52540">
    <property type="entry name" value="P-loop containing nucleoside triphosphate hydrolases"/>
    <property type="match status" value="2"/>
</dbReference>
<dbReference type="Gramene" id="mRNA:HanXRQr2_Chr01g0040281">
    <property type="protein sequence ID" value="mRNA:HanXRQr2_Chr01g0040281"/>
    <property type="gene ID" value="HanXRQr2_Chr01g0040281"/>
</dbReference>
<dbReference type="EC" id="3.6.4.12" evidence="5"/>